<proteinExistence type="inferred from homology"/>
<comment type="caution">
    <text evidence="7">The sequence shown here is derived from an EMBL/GenBank/DDBJ whole genome shotgun (WGS) entry which is preliminary data.</text>
</comment>
<dbReference type="EMBL" id="JAVRER010000006">
    <property type="protein sequence ID" value="MDT0414954.1"/>
    <property type="molecule type" value="Genomic_DNA"/>
</dbReference>
<dbReference type="InterPro" id="IPR051265">
    <property type="entry name" value="HIBADH-related_NP60_sf"/>
</dbReference>
<dbReference type="SUPFAM" id="SSF48179">
    <property type="entry name" value="6-phosphogluconate dehydrogenase C-terminal domain-like"/>
    <property type="match status" value="1"/>
</dbReference>
<gene>
    <name evidence="7" type="ORF">RM574_05570</name>
</gene>
<dbReference type="RefSeq" id="WP_311676710.1">
    <property type="nucleotide sequence ID" value="NZ_JAVRER010000006.1"/>
</dbReference>
<dbReference type="PANTHER" id="PTHR43580:SF2">
    <property type="entry name" value="CYTOKINE-LIKE NUCLEAR FACTOR N-PAC"/>
    <property type="match status" value="1"/>
</dbReference>
<keyword evidence="3" id="KW-0520">NAD</keyword>
<organism evidence="7 8">
    <name type="scientific">Streptomyces evansiae</name>
    <dbReference type="NCBI Taxonomy" id="3075535"/>
    <lineage>
        <taxon>Bacteria</taxon>
        <taxon>Bacillati</taxon>
        <taxon>Actinomycetota</taxon>
        <taxon>Actinomycetes</taxon>
        <taxon>Kitasatosporales</taxon>
        <taxon>Streptomycetaceae</taxon>
        <taxon>Streptomyces</taxon>
    </lineage>
</organism>
<evidence type="ECO:0000256" key="1">
    <source>
        <dbReference type="ARBA" id="ARBA00009080"/>
    </source>
</evidence>
<dbReference type="AlphaFoldDB" id="A0ABD5E1K0"/>
<dbReference type="InterPro" id="IPR013328">
    <property type="entry name" value="6PGD_dom2"/>
</dbReference>
<dbReference type="Pfam" id="PF03446">
    <property type="entry name" value="NAD_binding_2"/>
    <property type="match status" value="1"/>
</dbReference>
<dbReference type="InterPro" id="IPR006115">
    <property type="entry name" value="6PGDH_NADP-bd"/>
</dbReference>
<evidence type="ECO:0000259" key="6">
    <source>
        <dbReference type="Pfam" id="PF14833"/>
    </source>
</evidence>
<evidence type="ECO:0000256" key="3">
    <source>
        <dbReference type="ARBA" id="ARBA00023027"/>
    </source>
</evidence>
<sequence>MSDAPLVAVLGIGIMGAGMARSLLREGLSVRVWNRSTDKARPLVADGAELAADPAAAVRGADAVLTVLNDGTAVASVMEQAAEGLRAGQPWLQASTVGLAATATLAEKAAAHGVVYLDSPVSGTKEPAEQGKLIVLVSGDEAARPAVTPVLDAIGQRTVWAGSEPGDATRLKLVVNSWLVNLVSAVAESLNVADALGVDPRLFLDTVTGGALDSPYLQMKADALLKGALDPSFALSTALKDTRLILEATRGSGARLDLLDATAARFARARDEGHGGEDMIATYFAGQPEGNA</sequence>
<accession>A0ABD5E1K0</accession>
<evidence type="ECO:0000313" key="7">
    <source>
        <dbReference type="EMBL" id="MDT0414954.1"/>
    </source>
</evidence>
<feature type="active site" evidence="4">
    <location>
        <position position="172"/>
    </location>
</feature>
<feature type="domain" description="6-phosphogluconate dehydrogenase NADP-binding" evidence="5">
    <location>
        <begin position="7"/>
        <end position="162"/>
    </location>
</feature>
<dbReference type="InterPro" id="IPR029154">
    <property type="entry name" value="HIBADH-like_NADP-bd"/>
</dbReference>
<dbReference type="Gene3D" id="3.40.50.720">
    <property type="entry name" value="NAD(P)-binding Rossmann-like Domain"/>
    <property type="match status" value="1"/>
</dbReference>
<dbReference type="Pfam" id="PF14833">
    <property type="entry name" value="NAD_binding_11"/>
    <property type="match status" value="1"/>
</dbReference>
<evidence type="ECO:0000259" key="5">
    <source>
        <dbReference type="Pfam" id="PF03446"/>
    </source>
</evidence>
<reference evidence="8" key="1">
    <citation type="submission" date="2023-07" db="EMBL/GenBank/DDBJ databases">
        <title>30 novel species of actinomycetes from the DSMZ collection.</title>
        <authorList>
            <person name="Nouioui I."/>
        </authorList>
    </citation>
    <scope>NUCLEOTIDE SEQUENCE [LARGE SCALE GENOMIC DNA]</scope>
    <source>
        <strain evidence="8">DSM 41982</strain>
    </source>
</reference>
<evidence type="ECO:0000256" key="2">
    <source>
        <dbReference type="ARBA" id="ARBA00023002"/>
    </source>
</evidence>
<dbReference type="GO" id="GO:0016491">
    <property type="term" value="F:oxidoreductase activity"/>
    <property type="evidence" value="ECO:0007669"/>
    <property type="project" value="UniProtKB-KW"/>
</dbReference>
<dbReference type="InterPro" id="IPR008927">
    <property type="entry name" value="6-PGluconate_DH-like_C_sf"/>
</dbReference>
<evidence type="ECO:0000313" key="8">
    <source>
        <dbReference type="Proteomes" id="UP001183607"/>
    </source>
</evidence>
<dbReference type="InterPro" id="IPR015815">
    <property type="entry name" value="HIBADH-related"/>
</dbReference>
<dbReference type="InterPro" id="IPR036291">
    <property type="entry name" value="NAD(P)-bd_dom_sf"/>
</dbReference>
<keyword evidence="2 7" id="KW-0560">Oxidoreductase</keyword>
<dbReference type="PIRSF" id="PIRSF000103">
    <property type="entry name" value="HIBADH"/>
    <property type="match status" value="1"/>
</dbReference>
<dbReference type="Proteomes" id="UP001183607">
    <property type="component" value="Unassembled WGS sequence"/>
</dbReference>
<name>A0ABD5E1K0_9ACTN</name>
<dbReference type="Gene3D" id="1.10.1040.10">
    <property type="entry name" value="N-(1-d-carboxylethyl)-l-norvaline Dehydrogenase, domain 2"/>
    <property type="match status" value="1"/>
</dbReference>
<dbReference type="PANTHER" id="PTHR43580">
    <property type="entry name" value="OXIDOREDUCTASE GLYR1-RELATED"/>
    <property type="match status" value="1"/>
</dbReference>
<comment type="similarity">
    <text evidence="1">Belongs to the HIBADH-related family.</text>
</comment>
<protein>
    <submittedName>
        <fullName evidence="7">NAD(P)-dependent oxidoreductase</fullName>
        <ecNumber evidence="7">1.1.-.-</ecNumber>
    </submittedName>
</protein>
<evidence type="ECO:0000256" key="4">
    <source>
        <dbReference type="PIRSR" id="PIRSR000103-1"/>
    </source>
</evidence>
<dbReference type="SUPFAM" id="SSF51735">
    <property type="entry name" value="NAD(P)-binding Rossmann-fold domains"/>
    <property type="match status" value="1"/>
</dbReference>
<feature type="domain" description="3-hydroxyisobutyrate dehydrogenase-like NAD-binding" evidence="6">
    <location>
        <begin position="166"/>
        <end position="281"/>
    </location>
</feature>
<dbReference type="EC" id="1.1.-.-" evidence="7"/>